<feature type="domain" description="HAMP" evidence="9">
    <location>
        <begin position="71"/>
        <end position="124"/>
    </location>
</feature>
<evidence type="ECO:0000256" key="1">
    <source>
        <dbReference type="ARBA" id="ARBA00004236"/>
    </source>
</evidence>
<name>A0A0M0KEQ9_9BACI</name>
<evidence type="ECO:0000256" key="2">
    <source>
        <dbReference type="ARBA" id="ARBA00022475"/>
    </source>
</evidence>
<dbReference type="Pfam" id="PF00015">
    <property type="entry name" value="MCPsignal"/>
    <property type="match status" value="1"/>
</dbReference>
<keyword evidence="7" id="KW-0812">Transmembrane</keyword>
<feature type="domain" description="Methyl-accepting transducer" evidence="8">
    <location>
        <begin position="143"/>
        <end position="393"/>
    </location>
</feature>
<dbReference type="SMART" id="SM00304">
    <property type="entry name" value="HAMP"/>
    <property type="match status" value="1"/>
</dbReference>
<protein>
    <submittedName>
        <fullName evidence="10">Chemotaxis protein</fullName>
    </submittedName>
</protein>
<dbReference type="CDD" id="cd06225">
    <property type="entry name" value="HAMP"/>
    <property type="match status" value="1"/>
</dbReference>
<organism evidence="10 11">
    <name type="scientific">Priestia koreensis</name>
    <dbReference type="NCBI Taxonomy" id="284581"/>
    <lineage>
        <taxon>Bacteria</taxon>
        <taxon>Bacillati</taxon>
        <taxon>Bacillota</taxon>
        <taxon>Bacilli</taxon>
        <taxon>Bacillales</taxon>
        <taxon>Bacillaceae</taxon>
        <taxon>Priestia</taxon>
    </lineage>
</organism>
<feature type="transmembrane region" description="Helical" evidence="7">
    <location>
        <begin position="15"/>
        <end position="38"/>
    </location>
</feature>
<keyword evidence="2" id="KW-1003">Cell membrane</keyword>
<dbReference type="InterPro" id="IPR004089">
    <property type="entry name" value="MCPsignal_dom"/>
</dbReference>
<dbReference type="Proteomes" id="UP000037558">
    <property type="component" value="Unassembled WGS sequence"/>
</dbReference>
<evidence type="ECO:0000313" key="11">
    <source>
        <dbReference type="Proteomes" id="UP000037558"/>
    </source>
</evidence>
<dbReference type="InterPro" id="IPR003660">
    <property type="entry name" value="HAMP_dom"/>
</dbReference>
<dbReference type="EMBL" id="LILC01000037">
    <property type="protein sequence ID" value="KOO37289.1"/>
    <property type="molecule type" value="Genomic_DNA"/>
</dbReference>
<keyword evidence="11" id="KW-1185">Reference proteome</keyword>
<evidence type="ECO:0000256" key="6">
    <source>
        <dbReference type="PROSITE-ProRule" id="PRU00284"/>
    </source>
</evidence>
<evidence type="ECO:0000256" key="5">
    <source>
        <dbReference type="ARBA" id="ARBA00029447"/>
    </source>
</evidence>
<keyword evidence="4 6" id="KW-0807">Transducer</keyword>
<dbReference type="PATRIC" id="fig|284581.3.peg.3404"/>
<dbReference type="RefSeq" id="WP_053403727.1">
    <property type="nucleotide sequence ID" value="NZ_LILC01000037.1"/>
</dbReference>
<sequence>MEEKRKYKFSLRLRLVLFTSILAFITYSTSVFFLYIVYPFVDQWFSEKAFTIGTLCLGMMWSALLAYVAAGFIIKPLQEVERVALKAAQGIINEDVKVSKVDDEIRSLGLAFNAMLSNLREMVGKINDNFETTNHTVLHISNSVEDASLQAETINRTINEISKGAESSAVAIQETSDSVGRVISLAEEVREKAHLSKTLSQLMVGTLDQNKVATQSLIDGVRLLADNNQQSLESVHRLETNAKQVENIIGLVGDIAGQTNLLALNASIEAARAGEHGKGFAVVADEVRKLADESAKAVQGITELIHSIQHEVKTVVHQITDQVQAANKEAHKGSETTKGFEEMTNSVLQVAGAVDHITEMVDKQMHTIQETSEQSQEVAAIAEETSAGAEEVSAATEEQTTLIQQIDSVTKSLAEQAAQLNSTIQRFKL</sequence>
<dbReference type="SUPFAM" id="SSF58104">
    <property type="entry name" value="Methyl-accepting chemotaxis protein (MCP) signaling domain"/>
    <property type="match status" value="1"/>
</dbReference>
<evidence type="ECO:0000259" key="8">
    <source>
        <dbReference type="PROSITE" id="PS50111"/>
    </source>
</evidence>
<dbReference type="GO" id="GO:0007165">
    <property type="term" value="P:signal transduction"/>
    <property type="evidence" value="ECO:0007669"/>
    <property type="project" value="UniProtKB-KW"/>
</dbReference>
<evidence type="ECO:0000256" key="7">
    <source>
        <dbReference type="SAM" id="Phobius"/>
    </source>
</evidence>
<dbReference type="PROSITE" id="PS50885">
    <property type="entry name" value="HAMP"/>
    <property type="match status" value="1"/>
</dbReference>
<dbReference type="STRING" id="284581.AMD01_22735"/>
<dbReference type="GO" id="GO:0005886">
    <property type="term" value="C:plasma membrane"/>
    <property type="evidence" value="ECO:0007669"/>
    <property type="project" value="UniProtKB-SubCell"/>
</dbReference>
<keyword evidence="7" id="KW-1133">Transmembrane helix</keyword>
<comment type="caution">
    <text evidence="10">The sequence shown here is derived from an EMBL/GenBank/DDBJ whole genome shotgun (WGS) entry which is preliminary data.</text>
</comment>
<reference evidence="11" key="1">
    <citation type="submission" date="2015-08" db="EMBL/GenBank/DDBJ databases">
        <title>Fjat-14210 dsm16467.</title>
        <authorList>
            <person name="Liu B."/>
            <person name="Wang J."/>
            <person name="Zhu Y."/>
            <person name="Liu G."/>
            <person name="Chen Q."/>
            <person name="Chen Z."/>
            <person name="Lan J."/>
            <person name="Che J."/>
            <person name="Ge C."/>
            <person name="Shi H."/>
            <person name="Pan Z."/>
            <person name="Liu X."/>
        </authorList>
    </citation>
    <scope>NUCLEOTIDE SEQUENCE [LARGE SCALE GENOMIC DNA]</scope>
    <source>
        <strain evidence="11">DSM 16467</strain>
    </source>
</reference>
<dbReference type="Pfam" id="PF00672">
    <property type="entry name" value="HAMP"/>
    <property type="match status" value="1"/>
</dbReference>
<comment type="subcellular location">
    <subcellularLocation>
        <location evidence="1">Cell membrane</location>
    </subcellularLocation>
</comment>
<evidence type="ECO:0000259" key="9">
    <source>
        <dbReference type="PROSITE" id="PS50885"/>
    </source>
</evidence>
<evidence type="ECO:0000313" key="10">
    <source>
        <dbReference type="EMBL" id="KOO37289.1"/>
    </source>
</evidence>
<dbReference type="AlphaFoldDB" id="A0A0M0KEQ9"/>
<dbReference type="PROSITE" id="PS50111">
    <property type="entry name" value="CHEMOTAXIS_TRANSDUC_2"/>
    <property type="match status" value="1"/>
</dbReference>
<dbReference type="Gene3D" id="1.10.287.950">
    <property type="entry name" value="Methyl-accepting chemotaxis protein"/>
    <property type="match status" value="1"/>
</dbReference>
<accession>A0A0M0KEQ9</accession>
<feature type="transmembrane region" description="Helical" evidence="7">
    <location>
        <begin position="50"/>
        <end position="74"/>
    </location>
</feature>
<comment type="similarity">
    <text evidence="5">Belongs to the methyl-accepting chemotaxis (MCP) protein family.</text>
</comment>
<evidence type="ECO:0000256" key="4">
    <source>
        <dbReference type="ARBA" id="ARBA00023224"/>
    </source>
</evidence>
<keyword evidence="3 7" id="KW-0472">Membrane</keyword>
<dbReference type="PANTHER" id="PTHR32089">
    <property type="entry name" value="METHYL-ACCEPTING CHEMOTAXIS PROTEIN MCPB"/>
    <property type="match status" value="1"/>
</dbReference>
<dbReference type="OrthoDB" id="2489132at2"/>
<dbReference type="SMART" id="SM00283">
    <property type="entry name" value="MA"/>
    <property type="match status" value="1"/>
</dbReference>
<dbReference type="PANTHER" id="PTHR32089:SF112">
    <property type="entry name" value="LYSOZYME-LIKE PROTEIN-RELATED"/>
    <property type="match status" value="1"/>
</dbReference>
<proteinExistence type="inferred from homology"/>
<evidence type="ECO:0000256" key="3">
    <source>
        <dbReference type="ARBA" id="ARBA00023136"/>
    </source>
</evidence>
<gene>
    <name evidence="10" type="ORF">AMD01_22735</name>
</gene>